<reference evidence="6 7" key="1">
    <citation type="journal article" date="2016" name="Nat. Commun.">
        <title>Thousands of microbial genomes shed light on interconnected biogeochemical processes in an aquifer system.</title>
        <authorList>
            <person name="Anantharaman K."/>
            <person name="Brown C.T."/>
            <person name="Hug L.A."/>
            <person name="Sharon I."/>
            <person name="Castelle C.J."/>
            <person name="Probst A.J."/>
            <person name="Thomas B.C."/>
            <person name="Singh A."/>
            <person name="Wilkins M.J."/>
            <person name="Karaoz U."/>
            <person name="Brodie E.L."/>
            <person name="Williams K.H."/>
            <person name="Hubbard S.S."/>
            <person name="Banfield J.F."/>
        </authorList>
    </citation>
    <scope>NUCLEOTIDE SEQUENCE [LARGE SCALE GENOMIC DNA]</scope>
</reference>
<dbReference type="Gene3D" id="3.30.70.1730">
    <property type="match status" value="1"/>
</dbReference>
<evidence type="ECO:0000313" key="6">
    <source>
        <dbReference type="EMBL" id="OGE90660.1"/>
    </source>
</evidence>
<dbReference type="PANTHER" id="PTHR11560">
    <property type="entry name" value="39S RIBOSOMAL PROTEIN L10, MITOCHONDRIAL"/>
    <property type="match status" value="1"/>
</dbReference>
<gene>
    <name evidence="5" type="primary">rplJ</name>
    <name evidence="6" type="ORF">A3E29_00820</name>
</gene>
<dbReference type="InterPro" id="IPR043141">
    <property type="entry name" value="Ribosomal_uL10-like_sf"/>
</dbReference>
<dbReference type="GO" id="GO:0070180">
    <property type="term" value="F:large ribosomal subunit rRNA binding"/>
    <property type="evidence" value="ECO:0007669"/>
    <property type="project" value="UniProtKB-UniRule"/>
</dbReference>
<dbReference type="GO" id="GO:0006412">
    <property type="term" value="P:translation"/>
    <property type="evidence" value="ECO:0007669"/>
    <property type="project" value="UniProtKB-UniRule"/>
</dbReference>
<dbReference type="InterPro" id="IPR001790">
    <property type="entry name" value="Ribosomal_uL10"/>
</dbReference>
<dbReference type="EMBL" id="MFEY01000004">
    <property type="protein sequence ID" value="OGE90660.1"/>
    <property type="molecule type" value="Genomic_DNA"/>
</dbReference>
<dbReference type="InterPro" id="IPR047865">
    <property type="entry name" value="Ribosomal_uL10_bac_type"/>
</dbReference>
<dbReference type="Proteomes" id="UP000177682">
    <property type="component" value="Unassembled WGS sequence"/>
</dbReference>
<keyword evidence="5" id="KW-0699">rRNA-binding</keyword>
<comment type="similarity">
    <text evidence="1 5">Belongs to the universal ribosomal protein uL10 family.</text>
</comment>
<dbReference type="SUPFAM" id="SSF160369">
    <property type="entry name" value="Ribosomal protein L10-like"/>
    <property type="match status" value="1"/>
</dbReference>
<dbReference type="AlphaFoldDB" id="A0A1F5PLV7"/>
<keyword evidence="2 5" id="KW-0689">Ribosomal protein</keyword>
<evidence type="ECO:0000313" key="7">
    <source>
        <dbReference type="Proteomes" id="UP000177682"/>
    </source>
</evidence>
<name>A0A1F5PLV7_9BACT</name>
<evidence type="ECO:0000256" key="4">
    <source>
        <dbReference type="ARBA" id="ARBA00035202"/>
    </source>
</evidence>
<evidence type="ECO:0000256" key="5">
    <source>
        <dbReference type="HAMAP-Rule" id="MF_00362"/>
    </source>
</evidence>
<organism evidence="6 7">
    <name type="scientific">Candidatus Doudnabacteria bacterium RIFCSPHIGHO2_12_FULL_48_16</name>
    <dbReference type="NCBI Taxonomy" id="1817838"/>
    <lineage>
        <taxon>Bacteria</taxon>
        <taxon>Candidatus Doudnaibacteriota</taxon>
    </lineage>
</organism>
<evidence type="ECO:0000256" key="3">
    <source>
        <dbReference type="ARBA" id="ARBA00023274"/>
    </source>
</evidence>
<sequence>MAVTRKEKEAALASLTEDLKGAKGVVFTEYRGLSVKQLDQVRKNLRKENVKYQVVKVTLLKKALAAIGINADKFKYNGPVAMAVSNEEETAPARILKGMTKDQPLLILGGGIFNNEMIGSDVVMRLATLPTKPQLIAQLLSVLQGPARGLVTVLSGNTRNLLNVLNAIKDKKG</sequence>
<accession>A0A1F5PLV7</accession>
<keyword evidence="5" id="KW-0694">RNA-binding</keyword>
<comment type="function">
    <text evidence="5">Forms part of the ribosomal stalk, playing a central role in the interaction of the ribosome with GTP-bound translation factors.</text>
</comment>
<keyword evidence="3 5" id="KW-0687">Ribonucleoprotein</keyword>
<dbReference type="CDD" id="cd05797">
    <property type="entry name" value="Ribosomal_L10"/>
    <property type="match status" value="1"/>
</dbReference>
<protein>
    <recommendedName>
        <fullName evidence="4 5">Large ribosomal subunit protein uL10</fullName>
    </recommendedName>
</protein>
<dbReference type="Gene3D" id="6.10.250.290">
    <property type="match status" value="1"/>
</dbReference>
<evidence type="ECO:0000256" key="1">
    <source>
        <dbReference type="ARBA" id="ARBA00008889"/>
    </source>
</evidence>
<dbReference type="GO" id="GO:0005840">
    <property type="term" value="C:ribosome"/>
    <property type="evidence" value="ECO:0007669"/>
    <property type="project" value="UniProtKB-KW"/>
</dbReference>
<evidence type="ECO:0000256" key="2">
    <source>
        <dbReference type="ARBA" id="ARBA00022980"/>
    </source>
</evidence>
<comment type="subunit">
    <text evidence="5">Part of the ribosomal stalk of the 50S ribosomal subunit. The N-terminus interacts with L11 and the large rRNA to form the base of the stalk. The C-terminus forms an elongated spine to which L12 dimers bind in a sequential fashion forming a multimeric L10(L12)X complex.</text>
</comment>
<dbReference type="NCBIfam" id="NF000955">
    <property type="entry name" value="PRK00099.1-1"/>
    <property type="match status" value="1"/>
</dbReference>
<comment type="caution">
    <text evidence="6">The sequence shown here is derived from an EMBL/GenBank/DDBJ whole genome shotgun (WGS) entry which is preliminary data.</text>
</comment>
<dbReference type="GO" id="GO:1990904">
    <property type="term" value="C:ribonucleoprotein complex"/>
    <property type="evidence" value="ECO:0007669"/>
    <property type="project" value="UniProtKB-KW"/>
</dbReference>
<dbReference type="HAMAP" id="MF_00362">
    <property type="entry name" value="Ribosomal_uL10"/>
    <property type="match status" value="1"/>
</dbReference>
<dbReference type="InterPro" id="IPR022973">
    <property type="entry name" value="Ribosomal_uL10_bac"/>
</dbReference>
<proteinExistence type="inferred from homology"/>
<dbReference type="Pfam" id="PF00466">
    <property type="entry name" value="Ribosomal_L10"/>
    <property type="match status" value="1"/>
</dbReference>